<feature type="transmembrane region" description="Helical" evidence="1">
    <location>
        <begin position="387"/>
        <end position="406"/>
    </location>
</feature>
<evidence type="ECO:0000256" key="1">
    <source>
        <dbReference type="SAM" id="Phobius"/>
    </source>
</evidence>
<reference evidence="3" key="1">
    <citation type="submission" date="2020-04" db="EMBL/GenBank/DDBJ databases">
        <authorList>
            <person name="Zhang T."/>
        </authorList>
    </citation>
    <scope>NUCLEOTIDE SEQUENCE</scope>
    <source>
        <strain evidence="3">HKST-UBA01</strain>
    </source>
</reference>
<feature type="transmembrane region" description="Helical" evidence="1">
    <location>
        <begin position="220"/>
        <end position="244"/>
    </location>
</feature>
<accession>A0A956M546</accession>
<keyword evidence="1" id="KW-0812">Transmembrane</keyword>
<keyword evidence="1" id="KW-0472">Membrane</keyword>
<feature type="transmembrane region" description="Helical" evidence="1">
    <location>
        <begin position="185"/>
        <end position="208"/>
    </location>
</feature>
<keyword evidence="3" id="KW-0328">Glycosyltransferase</keyword>
<feature type="transmembrane region" description="Helical" evidence="1">
    <location>
        <begin position="326"/>
        <end position="344"/>
    </location>
</feature>
<dbReference type="GO" id="GO:0016757">
    <property type="term" value="F:glycosyltransferase activity"/>
    <property type="evidence" value="ECO:0007669"/>
    <property type="project" value="UniProtKB-KW"/>
</dbReference>
<feature type="domain" description="Glycosyltransferase RgtA/B/C/D-like" evidence="2">
    <location>
        <begin position="102"/>
        <end position="234"/>
    </location>
</feature>
<proteinExistence type="predicted"/>
<feature type="transmembrane region" description="Helical" evidence="1">
    <location>
        <begin position="132"/>
        <end position="151"/>
    </location>
</feature>
<reference evidence="3" key="2">
    <citation type="journal article" date="2021" name="Microbiome">
        <title>Successional dynamics and alternative stable states in a saline activated sludge microbial community over 9 years.</title>
        <authorList>
            <person name="Wang Y."/>
            <person name="Ye J."/>
            <person name="Ju F."/>
            <person name="Liu L."/>
            <person name="Boyd J.A."/>
            <person name="Deng Y."/>
            <person name="Parks D.H."/>
            <person name="Jiang X."/>
            <person name="Yin X."/>
            <person name="Woodcroft B.J."/>
            <person name="Tyson G.W."/>
            <person name="Hugenholtz P."/>
            <person name="Polz M.F."/>
            <person name="Zhang T."/>
        </authorList>
    </citation>
    <scope>NUCLEOTIDE SEQUENCE</scope>
    <source>
        <strain evidence="3">HKST-UBA01</strain>
    </source>
</reference>
<comment type="caution">
    <text evidence="3">The sequence shown here is derived from an EMBL/GenBank/DDBJ whole genome shotgun (WGS) entry which is preliminary data.</text>
</comment>
<feature type="transmembrane region" description="Helical" evidence="1">
    <location>
        <begin position="104"/>
        <end position="125"/>
    </location>
</feature>
<dbReference type="Proteomes" id="UP000697710">
    <property type="component" value="Unassembled WGS sequence"/>
</dbReference>
<feature type="non-terminal residue" evidence="3">
    <location>
        <position position="523"/>
    </location>
</feature>
<organism evidence="3 4">
    <name type="scientific">Eiseniibacteriota bacterium</name>
    <dbReference type="NCBI Taxonomy" id="2212470"/>
    <lineage>
        <taxon>Bacteria</taxon>
        <taxon>Candidatus Eiseniibacteriota</taxon>
    </lineage>
</organism>
<keyword evidence="1" id="KW-1133">Transmembrane helix</keyword>
<evidence type="ECO:0000313" key="3">
    <source>
        <dbReference type="EMBL" id="MCA9730026.1"/>
    </source>
</evidence>
<sequence>MNRDRALSVGLALVVFGLVWVRVLDYGLTWDEPTYLRFARLQREWIVGVTGLAGSADVDSLLTPNAIRHAWLQHPAYNGHPPLNETWMGLASAPFRWAGQSDLASMRGAVALLFGLTVGLLYALMRRRYGQVASVSGTLLFAGVPAIWAHAHLGATEIMQCFFWVALALSLPSALAGGRWPIARFVVVCALAFAAKFTDVLAIGWVLGTAAILGEWRRPRFWLVAGLGIVIGVSGLLVLDPFFWPWQGGTARYVDYLRQCVSRGQWIPIAVYYWGQNWGFRPPWHYRIVETITTLPLATVLLFVPGFGIGLASLFRQLRAQRIADWPLALGITGLGITFFVGLLPGTPNHDVTRQYVFVYLAVALVAAGFLQRLLDLEAERINLRRLVAATAIVAGVWAIGTAWRAEPFGLGYRNLMLGGTGGAWSKGFEISYWGEAITPGMLSAVDRLRRPDDTAPVIFSVPKLNYFADAEELWRPLVNAEAARRDHLAHDIRPAFYEPWVTARMKEERGEFLRMTFPMPPD</sequence>
<dbReference type="AlphaFoldDB" id="A0A956M546"/>
<feature type="transmembrane region" description="Helical" evidence="1">
    <location>
        <begin position="295"/>
        <end position="314"/>
    </location>
</feature>
<feature type="transmembrane region" description="Helical" evidence="1">
    <location>
        <begin position="356"/>
        <end position="375"/>
    </location>
</feature>
<dbReference type="EMBL" id="JAGQHR010000949">
    <property type="protein sequence ID" value="MCA9730026.1"/>
    <property type="molecule type" value="Genomic_DNA"/>
</dbReference>
<keyword evidence="3" id="KW-0808">Transferase</keyword>
<protein>
    <submittedName>
        <fullName evidence="3">Glycosyltransferase family 39 protein</fullName>
        <ecNumber evidence="3">2.4.-.-</ecNumber>
    </submittedName>
</protein>
<evidence type="ECO:0000313" key="4">
    <source>
        <dbReference type="Proteomes" id="UP000697710"/>
    </source>
</evidence>
<name>A0A956M546_UNCEI</name>
<dbReference type="Pfam" id="PF13231">
    <property type="entry name" value="PMT_2"/>
    <property type="match status" value="1"/>
</dbReference>
<dbReference type="InterPro" id="IPR038731">
    <property type="entry name" value="RgtA/B/C-like"/>
</dbReference>
<dbReference type="EC" id="2.4.-.-" evidence="3"/>
<evidence type="ECO:0000259" key="2">
    <source>
        <dbReference type="Pfam" id="PF13231"/>
    </source>
</evidence>
<gene>
    <name evidence="3" type="ORF">KC729_20250</name>
</gene>